<evidence type="ECO:0000256" key="2">
    <source>
        <dbReference type="ARBA" id="ARBA00012438"/>
    </source>
</evidence>
<sequence>MKLSAHYTKASMLISLAVLFSGAVIYFFAINYIANVQLDKNLSQALNEAEDYVRSTASQPQQYDLDKDHAIFTKTEQQVFRRRYFDTVYHNFKENRTEAGRAVEDIVKAADNKHYKVVITISRESTRSLVEVISLITLVLIVGLLLVLFITNKYVLNGLWKPFYVTLSQIKSFDVTGNNPLLFKSSEVDEFSELNAAIHEMSVRVKAEYGNLKLFTENASHELMTPLAVVTTKLDTLIQDETLRPDQLEQINDIYKSISKSTRLNQALLLLIKLDNELIRDDEPVNLKEVIAEKIQQFQEVAKSKELVIDYQLTDKQICASKYLVDILLNNLFSNSIRHNERHGQIKIELDDEKLVIKNTGQPIKLNSEQMFERFQKSKQSSGMGLGLALVENICRQYGFNIRHDYAEGWHSFTITF</sequence>
<dbReference type="SMART" id="SM00388">
    <property type="entry name" value="HisKA"/>
    <property type="match status" value="1"/>
</dbReference>
<dbReference type="InterPro" id="IPR003594">
    <property type="entry name" value="HATPase_dom"/>
</dbReference>
<protein>
    <recommendedName>
        <fullName evidence="2">histidine kinase</fullName>
        <ecNumber evidence="2">2.7.13.3</ecNumber>
    </recommendedName>
</protein>
<reference evidence="11" key="1">
    <citation type="journal article" date="2019" name="Int. J. Syst. Evol. Microbiol.">
        <title>The Global Catalogue of Microorganisms (GCM) 10K type strain sequencing project: providing services to taxonomists for standard genome sequencing and annotation.</title>
        <authorList>
            <consortium name="The Broad Institute Genomics Platform"/>
            <consortium name="The Broad Institute Genome Sequencing Center for Infectious Disease"/>
            <person name="Wu L."/>
            <person name="Ma J."/>
        </authorList>
    </citation>
    <scope>NUCLEOTIDE SEQUENCE [LARGE SCALE GENOMIC DNA]</scope>
    <source>
        <strain evidence="11">KCTC 22437</strain>
    </source>
</reference>
<dbReference type="PANTHER" id="PTHR45436:SF5">
    <property type="entry name" value="SENSOR HISTIDINE KINASE TRCS"/>
    <property type="match status" value="1"/>
</dbReference>
<dbReference type="Proteomes" id="UP001597557">
    <property type="component" value="Unassembled WGS sequence"/>
</dbReference>
<evidence type="ECO:0000256" key="7">
    <source>
        <dbReference type="ARBA" id="ARBA00022989"/>
    </source>
</evidence>
<dbReference type="Pfam" id="PF02518">
    <property type="entry name" value="HATPase_c"/>
    <property type="match status" value="1"/>
</dbReference>
<dbReference type="InterPro" id="IPR005467">
    <property type="entry name" value="His_kinase_dom"/>
</dbReference>
<dbReference type="SUPFAM" id="SSF55874">
    <property type="entry name" value="ATPase domain of HSP90 chaperone/DNA topoisomerase II/histidine kinase"/>
    <property type="match status" value="1"/>
</dbReference>
<dbReference type="CDD" id="cd00082">
    <property type="entry name" value="HisKA"/>
    <property type="match status" value="1"/>
</dbReference>
<keyword evidence="4" id="KW-0808">Transferase</keyword>
<dbReference type="SUPFAM" id="SSF47384">
    <property type="entry name" value="Homodimeric domain of signal transducing histidine kinase"/>
    <property type="match status" value="1"/>
</dbReference>
<evidence type="ECO:0000256" key="6">
    <source>
        <dbReference type="ARBA" id="ARBA00022777"/>
    </source>
</evidence>
<feature type="transmembrane region" description="Helical" evidence="8">
    <location>
        <begin position="132"/>
        <end position="151"/>
    </location>
</feature>
<dbReference type="SMART" id="SM00387">
    <property type="entry name" value="HATPase_c"/>
    <property type="match status" value="1"/>
</dbReference>
<evidence type="ECO:0000256" key="1">
    <source>
        <dbReference type="ARBA" id="ARBA00000085"/>
    </source>
</evidence>
<keyword evidence="3" id="KW-0597">Phosphoprotein</keyword>
<dbReference type="GO" id="GO:0016301">
    <property type="term" value="F:kinase activity"/>
    <property type="evidence" value="ECO:0007669"/>
    <property type="project" value="UniProtKB-KW"/>
</dbReference>
<feature type="domain" description="Histidine kinase" evidence="9">
    <location>
        <begin position="218"/>
        <end position="417"/>
    </location>
</feature>
<evidence type="ECO:0000256" key="3">
    <source>
        <dbReference type="ARBA" id="ARBA00022553"/>
    </source>
</evidence>
<keyword evidence="5 8" id="KW-0812">Transmembrane</keyword>
<dbReference type="PANTHER" id="PTHR45436">
    <property type="entry name" value="SENSOR HISTIDINE KINASE YKOH"/>
    <property type="match status" value="1"/>
</dbReference>
<dbReference type="EC" id="2.7.13.3" evidence="2"/>
<dbReference type="Gene3D" id="3.30.565.10">
    <property type="entry name" value="Histidine kinase-like ATPase, C-terminal domain"/>
    <property type="match status" value="1"/>
</dbReference>
<dbReference type="InterPro" id="IPR050428">
    <property type="entry name" value="TCS_sensor_his_kinase"/>
</dbReference>
<name>A0ABW5YC90_9SPHI</name>
<evidence type="ECO:0000313" key="10">
    <source>
        <dbReference type="EMBL" id="MFD2872902.1"/>
    </source>
</evidence>
<dbReference type="Pfam" id="PF00512">
    <property type="entry name" value="HisKA"/>
    <property type="match status" value="1"/>
</dbReference>
<dbReference type="InterPro" id="IPR003661">
    <property type="entry name" value="HisK_dim/P_dom"/>
</dbReference>
<gene>
    <name evidence="10" type="ORF">ACFS5N_10520</name>
</gene>
<proteinExistence type="predicted"/>
<accession>A0ABW5YC90</accession>
<keyword evidence="6 10" id="KW-0418">Kinase</keyword>
<keyword evidence="8" id="KW-0472">Membrane</keyword>
<dbReference type="InterPro" id="IPR036097">
    <property type="entry name" value="HisK_dim/P_sf"/>
</dbReference>
<evidence type="ECO:0000256" key="8">
    <source>
        <dbReference type="SAM" id="Phobius"/>
    </source>
</evidence>
<evidence type="ECO:0000256" key="4">
    <source>
        <dbReference type="ARBA" id="ARBA00022679"/>
    </source>
</evidence>
<evidence type="ECO:0000259" key="9">
    <source>
        <dbReference type="PROSITE" id="PS50109"/>
    </source>
</evidence>
<evidence type="ECO:0000313" key="11">
    <source>
        <dbReference type="Proteomes" id="UP001597557"/>
    </source>
</evidence>
<dbReference type="EMBL" id="JBHUPD010000002">
    <property type="protein sequence ID" value="MFD2872902.1"/>
    <property type="molecule type" value="Genomic_DNA"/>
</dbReference>
<dbReference type="Gene3D" id="1.10.287.130">
    <property type="match status" value="1"/>
</dbReference>
<keyword evidence="11" id="KW-1185">Reference proteome</keyword>
<comment type="catalytic activity">
    <reaction evidence="1">
        <text>ATP + protein L-histidine = ADP + protein N-phospho-L-histidine.</text>
        <dbReference type="EC" id="2.7.13.3"/>
    </reaction>
</comment>
<comment type="caution">
    <text evidence="10">The sequence shown here is derived from an EMBL/GenBank/DDBJ whole genome shotgun (WGS) entry which is preliminary data.</text>
</comment>
<evidence type="ECO:0000256" key="5">
    <source>
        <dbReference type="ARBA" id="ARBA00022692"/>
    </source>
</evidence>
<keyword evidence="7 8" id="KW-1133">Transmembrane helix</keyword>
<dbReference type="RefSeq" id="WP_377185086.1">
    <property type="nucleotide sequence ID" value="NZ_JBHUPD010000002.1"/>
</dbReference>
<organism evidence="10 11">
    <name type="scientific">Mucilaginibacter ximonensis</name>
    <dbReference type="NCBI Taxonomy" id="538021"/>
    <lineage>
        <taxon>Bacteria</taxon>
        <taxon>Pseudomonadati</taxon>
        <taxon>Bacteroidota</taxon>
        <taxon>Sphingobacteriia</taxon>
        <taxon>Sphingobacteriales</taxon>
        <taxon>Sphingobacteriaceae</taxon>
        <taxon>Mucilaginibacter</taxon>
    </lineage>
</organism>
<dbReference type="InterPro" id="IPR036890">
    <property type="entry name" value="HATPase_C_sf"/>
</dbReference>
<feature type="transmembrane region" description="Helical" evidence="8">
    <location>
        <begin position="12"/>
        <end position="34"/>
    </location>
</feature>
<dbReference type="PROSITE" id="PS50109">
    <property type="entry name" value="HIS_KIN"/>
    <property type="match status" value="1"/>
</dbReference>